<comment type="similarity">
    <text evidence="2">Belongs to the CDP-alcohol phosphatidyltransferase class-I family.</text>
</comment>
<keyword evidence="4" id="KW-0472">Membrane</keyword>
<dbReference type="GO" id="GO:0016020">
    <property type="term" value="C:membrane"/>
    <property type="evidence" value="ECO:0007669"/>
    <property type="project" value="InterPro"/>
</dbReference>
<dbReference type="InterPro" id="IPR000462">
    <property type="entry name" value="CDP-OH_P_trans"/>
</dbReference>
<keyword evidence="1 2" id="KW-0808">Transferase</keyword>
<dbReference type="EMBL" id="VFPQ01000001">
    <property type="protein sequence ID" value="TQM77011.1"/>
    <property type="molecule type" value="Genomic_DNA"/>
</dbReference>
<comment type="caution">
    <text evidence="5">The sequence shown here is derived from an EMBL/GenBank/DDBJ whole genome shotgun (WGS) entry which is preliminary data.</text>
</comment>
<dbReference type="InterPro" id="IPR043130">
    <property type="entry name" value="CDP-OH_PTrfase_TM_dom"/>
</dbReference>
<feature type="region of interest" description="Disordered" evidence="3">
    <location>
        <begin position="368"/>
        <end position="391"/>
    </location>
</feature>
<evidence type="ECO:0000256" key="3">
    <source>
        <dbReference type="SAM" id="MobiDB-lite"/>
    </source>
</evidence>
<keyword evidence="4" id="KW-1133">Transmembrane helix</keyword>
<dbReference type="Gene3D" id="1.20.120.1760">
    <property type="match status" value="1"/>
</dbReference>
<dbReference type="AlphaFoldDB" id="A0A543J2G5"/>
<dbReference type="PROSITE" id="PS00379">
    <property type="entry name" value="CDP_ALCOHOL_P_TRANSF"/>
    <property type="match status" value="1"/>
</dbReference>
<proteinExistence type="inferred from homology"/>
<evidence type="ECO:0000313" key="6">
    <source>
        <dbReference type="Proteomes" id="UP000319213"/>
    </source>
</evidence>
<sequence>MAAFTIDDVKAVRKPRDSWWTVFLVDPVACRLTLLLANHTTITPNGVTRLSILLGLASAACFGAGWLAAGAALFYLSFLVDCVDGKLARLKGNGTPFGLWLDYVGDRLRVACCAAGLGYGQYAATGEAAYLLMGGAVIVLDLFRYINGPQLKRVREASRQQARAAAEARWSAECVFVEDILSRAPQTGVRDLLAGGTLPSGLVPRPTRPGDGGPGDRSDGTRDPRGDRATGAGPERADAEPAECGEPAGSVTVRRIRPGATPPDGRPLIDLYARFRARFPWYDRVRRALARHRVRTHVVSGIEYHALVFVIAPLIGPAALLPAVVAGSLLLLLFEAVLVYRMWLVSRELANVTAAPYPTHVITGLPSGEGPDAGARTAQRRVADHREGVCA</sequence>
<keyword evidence="6" id="KW-1185">Reference proteome</keyword>
<organism evidence="5 6">
    <name type="scientific">Thermopolyspora flexuosa</name>
    <dbReference type="NCBI Taxonomy" id="103836"/>
    <lineage>
        <taxon>Bacteria</taxon>
        <taxon>Bacillati</taxon>
        <taxon>Actinomycetota</taxon>
        <taxon>Actinomycetes</taxon>
        <taxon>Streptosporangiales</taxon>
        <taxon>Streptosporangiaceae</taxon>
        <taxon>Thermopolyspora</taxon>
    </lineage>
</organism>
<gene>
    <name evidence="5" type="ORF">FHX40_3763</name>
</gene>
<feature type="compositionally biased region" description="Basic and acidic residues" evidence="3">
    <location>
        <begin position="214"/>
        <end position="228"/>
    </location>
</feature>
<dbReference type="GO" id="GO:0016780">
    <property type="term" value="F:phosphotransferase activity, for other substituted phosphate groups"/>
    <property type="evidence" value="ECO:0007669"/>
    <property type="project" value="InterPro"/>
</dbReference>
<dbReference type="Proteomes" id="UP000319213">
    <property type="component" value="Unassembled WGS sequence"/>
</dbReference>
<dbReference type="GO" id="GO:0008654">
    <property type="term" value="P:phospholipid biosynthetic process"/>
    <property type="evidence" value="ECO:0007669"/>
    <property type="project" value="InterPro"/>
</dbReference>
<dbReference type="InterPro" id="IPR048254">
    <property type="entry name" value="CDP_ALCOHOL_P_TRANSF_CS"/>
</dbReference>
<feature type="region of interest" description="Disordered" evidence="3">
    <location>
        <begin position="195"/>
        <end position="259"/>
    </location>
</feature>
<accession>A0A543J2G5</accession>
<feature type="transmembrane region" description="Helical" evidence="4">
    <location>
        <begin position="321"/>
        <end position="340"/>
    </location>
</feature>
<protein>
    <submittedName>
        <fullName evidence="5">CDP-alcohol phosphatidyltransferase-like enzyme</fullName>
    </submittedName>
</protein>
<dbReference type="RefSeq" id="WP_229789170.1">
    <property type="nucleotide sequence ID" value="NZ_BMPV01000009.1"/>
</dbReference>
<evidence type="ECO:0000256" key="1">
    <source>
        <dbReference type="ARBA" id="ARBA00022679"/>
    </source>
</evidence>
<evidence type="ECO:0000256" key="4">
    <source>
        <dbReference type="SAM" id="Phobius"/>
    </source>
</evidence>
<name>A0A543J2G5_9ACTN</name>
<feature type="transmembrane region" description="Helical" evidence="4">
    <location>
        <begin position="50"/>
        <end position="76"/>
    </location>
</feature>
<evidence type="ECO:0000256" key="2">
    <source>
        <dbReference type="RuleBase" id="RU003750"/>
    </source>
</evidence>
<keyword evidence="4" id="KW-0812">Transmembrane</keyword>
<feature type="transmembrane region" description="Helical" evidence="4">
    <location>
        <begin position="294"/>
        <end position="315"/>
    </location>
</feature>
<dbReference type="Pfam" id="PF01066">
    <property type="entry name" value="CDP-OH_P_transf"/>
    <property type="match status" value="1"/>
</dbReference>
<feature type="transmembrane region" description="Helical" evidence="4">
    <location>
        <begin position="128"/>
        <end position="146"/>
    </location>
</feature>
<reference evidence="5 6" key="1">
    <citation type="submission" date="2019-06" db="EMBL/GenBank/DDBJ databases">
        <title>Sequencing the genomes of 1000 actinobacteria strains.</title>
        <authorList>
            <person name="Klenk H.-P."/>
        </authorList>
    </citation>
    <scope>NUCLEOTIDE SEQUENCE [LARGE SCALE GENOMIC DNA]</scope>
    <source>
        <strain evidence="5 6">DSM 43186</strain>
    </source>
</reference>
<feature type="compositionally biased region" description="Basic and acidic residues" evidence="3">
    <location>
        <begin position="381"/>
        <end position="391"/>
    </location>
</feature>
<evidence type="ECO:0000313" key="5">
    <source>
        <dbReference type="EMBL" id="TQM77011.1"/>
    </source>
</evidence>